<sequence length="67" mass="7533">MKENQAKKFCRCIKSVKKTVKVRRGSTTEGAAIAICTKSMLQRKGRTLKRIKCAKPNGPKLNTQKLK</sequence>
<reference evidence="1" key="1">
    <citation type="journal article" date="2020" name="Nature">
        <title>Giant virus diversity and host interactions through global metagenomics.</title>
        <authorList>
            <person name="Schulz F."/>
            <person name="Roux S."/>
            <person name="Paez-Espino D."/>
            <person name="Jungbluth S."/>
            <person name="Walsh D.A."/>
            <person name="Denef V.J."/>
            <person name="McMahon K.D."/>
            <person name="Konstantinidis K.T."/>
            <person name="Eloe-Fadrosh E.A."/>
            <person name="Kyrpides N.C."/>
            <person name="Woyke T."/>
        </authorList>
    </citation>
    <scope>NUCLEOTIDE SEQUENCE</scope>
    <source>
        <strain evidence="1">GVMAG-S-1101172-89</strain>
    </source>
</reference>
<accession>A0A6C0K8T4</accession>
<evidence type="ECO:0000313" key="1">
    <source>
        <dbReference type="EMBL" id="QHU12678.1"/>
    </source>
</evidence>
<name>A0A6C0K8T4_9ZZZZ</name>
<dbReference type="AlphaFoldDB" id="A0A6C0K8T4"/>
<organism evidence="1">
    <name type="scientific">viral metagenome</name>
    <dbReference type="NCBI Taxonomy" id="1070528"/>
    <lineage>
        <taxon>unclassified sequences</taxon>
        <taxon>metagenomes</taxon>
        <taxon>organismal metagenomes</taxon>
    </lineage>
</organism>
<proteinExistence type="predicted"/>
<dbReference type="EMBL" id="MN740808">
    <property type="protein sequence ID" value="QHU12678.1"/>
    <property type="molecule type" value="Genomic_DNA"/>
</dbReference>
<protein>
    <submittedName>
        <fullName evidence="1">Uncharacterized protein</fullName>
    </submittedName>
</protein>